<dbReference type="SMART" id="SM00304">
    <property type="entry name" value="HAMP"/>
    <property type="match status" value="1"/>
</dbReference>
<dbReference type="InterPro" id="IPR003660">
    <property type="entry name" value="HAMP_dom"/>
</dbReference>
<dbReference type="Pfam" id="PF00672">
    <property type="entry name" value="HAMP"/>
    <property type="match status" value="1"/>
</dbReference>
<evidence type="ECO:0000259" key="10">
    <source>
        <dbReference type="PROSITE" id="PS50885"/>
    </source>
</evidence>
<evidence type="ECO:0000256" key="4">
    <source>
        <dbReference type="ARBA" id="ARBA00023224"/>
    </source>
</evidence>
<dbReference type="OrthoDB" id="358716at2"/>
<keyword evidence="12" id="KW-1185">Reference proteome</keyword>
<evidence type="ECO:0000313" key="11">
    <source>
        <dbReference type="EMBL" id="RST75271.1"/>
    </source>
</evidence>
<comment type="subcellular location">
    <subcellularLocation>
        <location evidence="1">Cell membrane</location>
    </subcellularLocation>
</comment>
<feature type="coiled-coil region" evidence="7">
    <location>
        <begin position="306"/>
        <end position="333"/>
    </location>
</feature>
<evidence type="ECO:0000256" key="8">
    <source>
        <dbReference type="SAM" id="Phobius"/>
    </source>
</evidence>
<comment type="caution">
    <text evidence="11">The sequence shown here is derived from an EMBL/GenBank/DDBJ whole genome shotgun (WGS) entry which is preliminary data.</text>
</comment>
<reference evidence="11" key="1">
    <citation type="submission" date="2018-12" db="EMBL/GenBank/DDBJ databases">
        <authorList>
            <person name="Sun L."/>
            <person name="Chen Z."/>
        </authorList>
    </citation>
    <scope>NUCLEOTIDE SEQUENCE [LARGE SCALE GENOMIC DNA]</scope>
    <source>
        <strain evidence="11">3-2-2</strain>
    </source>
</reference>
<evidence type="ECO:0000256" key="7">
    <source>
        <dbReference type="SAM" id="Coils"/>
    </source>
</evidence>
<accession>A0A429Y201</accession>
<evidence type="ECO:0000256" key="6">
    <source>
        <dbReference type="PROSITE-ProRule" id="PRU00284"/>
    </source>
</evidence>
<dbReference type="PROSITE" id="PS50111">
    <property type="entry name" value="CHEMOTAXIS_TRANSDUC_2"/>
    <property type="match status" value="1"/>
</dbReference>
<evidence type="ECO:0000256" key="3">
    <source>
        <dbReference type="ARBA" id="ARBA00023136"/>
    </source>
</evidence>
<dbReference type="GO" id="GO:0007165">
    <property type="term" value="P:signal transduction"/>
    <property type="evidence" value="ECO:0007669"/>
    <property type="project" value="UniProtKB-KW"/>
</dbReference>
<dbReference type="SMART" id="SM00283">
    <property type="entry name" value="MA"/>
    <property type="match status" value="1"/>
</dbReference>
<keyword evidence="8" id="KW-0812">Transmembrane</keyword>
<dbReference type="CDD" id="cd06225">
    <property type="entry name" value="HAMP"/>
    <property type="match status" value="1"/>
</dbReference>
<dbReference type="GO" id="GO:0006935">
    <property type="term" value="P:chemotaxis"/>
    <property type="evidence" value="ECO:0007669"/>
    <property type="project" value="UniProtKB-ARBA"/>
</dbReference>
<dbReference type="GO" id="GO:0005886">
    <property type="term" value="C:plasma membrane"/>
    <property type="evidence" value="ECO:0007669"/>
    <property type="project" value="UniProtKB-SubCell"/>
</dbReference>
<dbReference type="Proteomes" id="UP000287156">
    <property type="component" value="Unassembled WGS sequence"/>
</dbReference>
<comment type="similarity">
    <text evidence="5">Belongs to the methyl-accepting chemotaxis (MCP) protein family.</text>
</comment>
<keyword evidence="4 6" id="KW-0807">Transducer</keyword>
<dbReference type="InterPro" id="IPR004089">
    <property type="entry name" value="MCPsignal_dom"/>
</dbReference>
<sequence>MRWFINRKTSFKLLSSFILVAVILASVCTYAMTNMKKINENVGSLFIGSIIPMENLNQSKFELQKLRIVWYEIVLSDSKVDNKAKLEEVKELRQDAIKNFKLYTDSYLGYGEAAEREAQEIYDQFSSDFEAYNKLYDEAIRSVAADRSSFQQLDLELIEQNERLINHIDEIWAVDMSMSEEEYHDSENMYSISLIVMITVTILTLAICIALGLLLTRVIARPLNEMAELMEKVADGDLTETADIRSQDEVGILAQSVNRMIANLKGMIKSISSAAENLSASSEQVSASTEEIASASANQATSAQTMNELFRELSEAINAVAQNTEQAAELSNKTIQIAQEGEKVVLSSVEGANLVGDQMSSLQEDSSRIGEIVEVIDDIADQTNLLALNAAIEAARAGEQGRGFAVVADEVRKLAERSGEATKQITTIIKEMQEATVLSVKSVEEGASLTKQSGEAFEHIIQMINETGNKVTEIASASEEQAAQSAEVLTFIESISAATEEATASSEETAATSQNLIELAEELNTTVAVFKLT</sequence>
<feature type="transmembrane region" description="Helical" evidence="8">
    <location>
        <begin position="189"/>
        <end position="216"/>
    </location>
</feature>
<dbReference type="CDD" id="cd11386">
    <property type="entry name" value="MCP_signal"/>
    <property type="match status" value="1"/>
</dbReference>
<protein>
    <submittedName>
        <fullName evidence="11">Methyl-accepting chemotaxis protein</fullName>
    </submittedName>
</protein>
<evidence type="ECO:0000313" key="12">
    <source>
        <dbReference type="Proteomes" id="UP000287156"/>
    </source>
</evidence>
<dbReference type="PANTHER" id="PTHR32089">
    <property type="entry name" value="METHYL-ACCEPTING CHEMOTAXIS PROTEIN MCPB"/>
    <property type="match status" value="1"/>
</dbReference>
<keyword evidence="2" id="KW-1003">Cell membrane</keyword>
<dbReference type="RefSeq" id="WP_126050238.1">
    <property type="nucleotide sequence ID" value="NZ_QYTV02000003.1"/>
</dbReference>
<dbReference type="Pfam" id="PF00015">
    <property type="entry name" value="MCPsignal"/>
    <property type="match status" value="1"/>
</dbReference>
<dbReference type="Pfam" id="PF12729">
    <property type="entry name" value="4HB_MCP_1"/>
    <property type="match status" value="1"/>
</dbReference>
<dbReference type="EMBL" id="QYTV02000003">
    <property type="protein sequence ID" value="RST75271.1"/>
    <property type="molecule type" value="Genomic_DNA"/>
</dbReference>
<evidence type="ECO:0000259" key="9">
    <source>
        <dbReference type="PROSITE" id="PS50111"/>
    </source>
</evidence>
<evidence type="ECO:0000256" key="1">
    <source>
        <dbReference type="ARBA" id="ARBA00004236"/>
    </source>
</evidence>
<feature type="domain" description="HAMP" evidence="10">
    <location>
        <begin position="217"/>
        <end position="269"/>
    </location>
</feature>
<organism evidence="11 12">
    <name type="scientific">Siminovitchia acidinfaciens</name>
    <dbReference type="NCBI Taxonomy" id="2321395"/>
    <lineage>
        <taxon>Bacteria</taxon>
        <taxon>Bacillati</taxon>
        <taxon>Bacillota</taxon>
        <taxon>Bacilli</taxon>
        <taxon>Bacillales</taxon>
        <taxon>Bacillaceae</taxon>
        <taxon>Siminovitchia</taxon>
    </lineage>
</organism>
<dbReference type="Gene3D" id="1.10.287.950">
    <property type="entry name" value="Methyl-accepting chemotaxis protein"/>
    <property type="match status" value="1"/>
</dbReference>
<dbReference type="PROSITE" id="PS50885">
    <property type="entry name" value="HAMP"/>
    <property type="match status" value="1"/>
</dbReference>
<keyword evidence="8" id="KW-1133">Transmembrane helix</keyword>
<dbReference type="InterPro" id="IPR024478">
    <property type="entry name" value="HlyB_4HB_MCP"/>
</dbReference>
<dbReference type="AlphaFoldDB" id="A0A429Y201"/>
<keyword evidence="7" id="KW-0175">Coiled coil</keyword>
<gene>
    <name evidence="11" type="ORF">D4T97_008435</name>
</gene>
<dbReference type="FunFam" id="1.10.287.950:FF:000001">
    <property type="entry name" value="Methyl-accepting chemotaxis sensory transducer"/>
    <property type="match status" value="1"/>
</dbReference>
<dbReference type="SUPFAM" id="SSF58104">
    <property type="entry name" value="Methyl-accepting chemotaxis protein (MCP) signaling domain"/>
    <property type="match status" value="1"/>
</dbReference>
<dbReference type="PANTHER" id="PTHR32089:SF112">
    <property type="entry name" value="LYSOZYME-LIKE PROTEIN-RELATED"/>
    <property type="match status" value="1"/>
</dbReference>
<feature type="domain" description="Methyl-accepting transducer" evidence="9">
    <location>
        <begin position="274"/>
        <end position="517"/>
    </location>
</feature>
<name>A0A429Y201_9BACI</name>
<evidence type="ECO:0000256" key="2">
    <source>
        <dbReference type="ARBA" id="ARBA00022475"/>
    </source>
</evidence>
<evidence type="ECO:0000256" key="5">
    <source>
        <dbReference type="ARBA" id="ARBA00029447"/>
    </source>
</evidence>
<keyword evidence="3 8" id="KW-0472">Membrane</keyword>
<proteinExistence type="inferred from homology"/>